<proteinExistence type="predicted"/>
<name>A0A382AZQ3_9ZZZZ</name>
<evidence type="ECO:0000313" key="1">
    <source>
        <dbReference type="EMBL" id="SVB06844.1"/>
    </source>
</evidence>
<reference evidence="1" key="1">
    <citation type="submission" date="2018-05" db="EMBL/GenBank/DDBJ databases">
        <authorList>
            <person name="Lanie J.A."/>
            <person name="Ng W.-L."/>
            <person name="Kazmierczak K.M."/>
            <person name="Andrzejewski T.M."/>
            <person name="Davidsen T.M."/>
            <person name="Wayne K.J."/>
            <person name="Tettelin H."/>
            <person name="Glass J.I."/>
            <person name="Rusch D."/>
            <person name="Podicherti R."/>
            <person name="Tsui H.-C.T."/>
            <person name="Winkler M.E."/>
        </authorList>
    </citation>
    <scope>NUCLEOTIDE SEQUENCE</scope>
</reference>
<accession>A0A382AZQ3</accession>
<feature type="non-terminal residue" evidence="1">
    <location>
        <position position="1"/>
    </location>
</feature>
<feature type="non-terminal residue" evidence="1">
    <location>
        <position position="56"/>
    </location>
</feature>
<sequence>VAGLNRHVLRGSLMFNFNSVLQSDCSDTNLAVEQTGERSRIKFVFLLLDALVERGG</sequence>
<dbReference type="AlphaFoldDB" id="A0A382AZQ3"/>
<gene>
    <name evidence="1" type="ORF">METZ01_LOCUS159698</name>
</gene>
<organism evidence="1">
    <name type="scientific">marine metagenome</name>
    <dbReference type="NCBI Taxonomy" id="408172"/>
    <lineage>
        <taxon>unclassified sequences</taxon>
        <taxon>metagenomes</taxon>
        <taxon>ecological metagenomes</taxon>
    </lineage>
</organism>
<protein>
    <submittedName>
        <fullName evidence="1">Uncharacterized protein</fullName>
    </submittedName>
</protein>
<dbReference type="EMBL" id="UINC01027500">
    <property type="protein sequence ID" value="SVB06844.1"/>
    <property type="molecule type" value="Genomic_DNA"/>
</dbReference>